<keyword evidence="6 7" id="KW-0472">Membrane</keyword>
<dbReference type="EC" id="3.6.1.27" evidence="9"/>
<organism evidence="9 10">
    <name type="scientific">Corynebacterium freneyi</name>
    <dbReference type="NCBI Taxonomy" id="134034"/>
    <lineage>
        <taxon>Bacteria</taxon>
        <taxon>Bacillati</taxon>
        <taxon>Actinomycetota</taxon>
        <taxon>Actinomycetes</taxon>
        <taxon>Mycobacteriales</taxon>
        <taxon>Corynebacteriaceae</taxon>
        <taxon>Corynebacterium</taxon>
    </lineage>
</organism>
<dbReference type="Pfam" id="PF01569">
    <property type="entry name" value="PAP2"/>
    <property type="match status" value="1"/>
</dbReference>
<evidence type="ECO:0000256" key="6">
    <source>
        <dbReference type="ARBA" id="ARBA00023136"/>
    </source>
</evidence>
<dbReference type="SUPFAM" id="SSF48317">
    <property type="entry name" value="Acid phosphatase/Vanadium-dependent haloperoxidase"/>
    <property type="match status" value="1"/>
</dbReference>
<proteinExistence type="predicted"/>
<protein>
    <submittedName>
        <fullName evidence="9">Undecaprenyl-diphosphatase</fullName>
        <ecNumber evidence="9">3.6.1.27</ecNumber>
    </submittedName>
</protein>
<keyword evidence="10" id="KW-1185">Reference proteome</keyword>
<evidence type="ECO:0000259" key="8">
    <source>
        <dbReference type="SMART" id="SM00014"/>
    </source>
</evidence>
<feature type="transmembrane region" description="Helical" evidence="7">
    <location>
        <begin position="64"/>
        <end position="82"/>
    </location>
</feature>
<dbReference type="PANTHER" id="PTHR14969:SF62">
    <property type="entry name" value="DECAPRENYLPHOSPHORYL-5-PHOSPHORIBOSE PHOSPHATASE RV3807C-RELATED"/>
    <property type="match status" value="1"/>
</dbReference>
<comment type="subcellular location">
    <subcellularLocation>
        <location evidence="1">Cell membrane</location>
        <topology evidence="1">Multi-pass membrane protein</topology>
    </subcellularLocation>
</comment>
<evidence type="ECO:0000256" key="2">
    <source>
        <dbReference type="ARBA" id="ARBA00022475"/>
    </source>
</evidence>
<feature type="domain" description="Phosphatidic acid phosphatase type 2/haloperoxidase" evidence="8">
    <location>
        <begin position="89"/>
        <end position="204"/>
    </location>
</feature>
<accession>A0ABS4U8Z1</accession>
<evidence type="ECO:0000256" key="3">
    <source>
        <dbReference type="ARBA" id="ARBA00022692"/>
    </source>
</evidence>
<evidence type="ECO:0000256" key="7">
    <source>
        <dbReference type="SAM" id="Phobius"/>
    </source>
</evidence>
<feature type="transmembrane region" description="Helical" evidence="7">
    <location>
        <begin position="130"/>
        <end position="151"/>
    </location>
</feature>
<evidence type="ECO:0000256" key="4">
    <source>
        <dbReference type="ARBA" id="ARBA00022801"/>
    </source>
</evidence>
<dbReference type="SMART" id="SM00014">
    <property type="entry name" value="acidPPc"/>
    <property type="match status" value="1"/>
</dbReference>
<keyword evidence="2" id="KW-1003">Cell membrane</keyword>
<evidence type="ECO:0000313" key="9">
    <source>
        <dbReference type="EMBL" id="MBP2332771.1"/>
    </source>
</evidence>
<comment type="caution">
    <text evidence="9">The sequence shown here is derived from an EMBL/GenBank/DDBJ whole genome shotgun (WGS) entry which is preliminary data.</text>
</comment>
<dbReference type="PANTHER" id="PTHR14969">
    <property type="entry name" value="SPHINGOSINE-1-PHOSPHATE PHOSPHOHYDROLASE"/>
    <property type="match status" value="1"/>
</dbReference>
<reference evidence="9 10" key="1">
    <citation type="submission" date="2021-03" db="EMBL/GenBank/DDBJ databases">
        <title>Sequencing the genomes of 1000 actinobacteria strains.</title>
        <authorList>
            <person name="Klenk H.-P."/>
        </authorList>
    </citation>
    <scope>NUCLEOTIDE SEQUENCE [LARGE SCALE GENOMIC DNA]</scope>
    <source>
        <strain evidence="9 10">DSM 44506</strain>
    </source>
</reference>
<sequence>MSRVSVARPSHVVGWGTALVALAWFASTSTGAEMDVRFAEWVRDLRAGALDGDLDGAFMGVTEVFRPLFVAPATLVAAFFLWRRLRAMALLVPLAFAASIAMTYVMKWLLDRDRPAGPLRLSELPALHDGAFPSAHVAGVTATGMALIQVLAPMVRRGLAVALKWAVVALIGVVALSRVWVGAHWLSDVAGGLAAGVVGLIIALLIMRSAPVRRITAGAAGTPAPIPLPGLRRRRR</sequence>
<dbReference type="Gene3D" id="1.20.144.10">
    <property type="entry name" value="Phosphatidic acid phosphatase type 2/haloperoxidase"/>
    <property type="match status" value="1"/>
</dbReference>
<evidence type="ECO:0000313" key="10">
    <source>
        <dbReference type="Proteomes" id="UP001519305"/>
    </source>
</evidence>
<feature type="transmembrane region" description="Helical" evidence="7">
    <location>
        <begin position="189"/>
        <end position="207"/>
    </location>
</feature>
<dbReference type="GO" id="GO:0050380">
    <property type="term" value="F:undecaprenyl-diphosphatase activity"/>
    <property type="evidence" value="ECO:0007669"/>
    <property type="project" value="UniProtKB-EC"/>
</dbReference>
<keyword evidence="4 9" id="KW-0378">Hydrolase</keyword>
<keyword evidence="3 7" id="KW-0812">Transmembrane</keyword>
<gene>
    <name evidence="9" type="ORF">JOF33_001470</name>
</gene>
<keyword evidence="5 7" id="KW-1133">Transmembrane helix</keyword>
<dbReference type="Proteomes" id="UP001519305">
    <property type="component" value="Unassembled WGS sequence"/>
</dbReference>
<dbReference type="InterPro" id="IPR000326">
    <property type="entry name" value="PAP2/HPO"/>
</dbReference>
<evidence type="ECO:0000256" key="5">
    <source>
        <dbReference type="ARBA" id="ARBA00022989"/>
    </source>
</evidence>
<dbReference type="EMBL" id="JAGINY010000001">
    <property type="protein sequence ID" value="MBP2332771.1"/>
    <property type="molecule type" value="Genomic_DNA"/>
</dbReference>
<feature type="transmembrane region" description="Helical" evidence="7">
    <location>
        <begin position="89"/>
        <end position="110"/>
    </location>
</feature>
<name>A0ABS4U8Z1_9CORY</name>
<evidence type="ECO:0000256" key="1">
    <source>
        <dbReference type="ARBA" id="ARBA00004651"/>
    </source>
</evidence>
<dbReference type="InterPro" id="IPR036938">
    <property type="entry name" value="PAP2/HPO_sf"/>
</dbReference>
<dbReference type="RefSeq" id="WP_209653230.1">
    <property type="nucleotide sequence ID" value="NZ_CP047357.1"/>
</dbReference>
<feature type="transmembrane region" description="Helical" evidence="7">
    <location>
        <begin position="163"/>
        <end position="183"/>
    </location>
</feature>